<evidence type="ECO:0000256" key="5">
    <source>
        <dbReference type="SAM" id="Phobius"/>
    </source>
</evidence>
<comment type="caution">
    <text evidence="7">The sequence shown here is derived from an EMBL/GenBank/DDBJ whole genome shotgun (WGS) entry which is preliminary data.</text>
</comment>
<sequence>MNGLKKKPSKDNLEEIAIHMGNGGGGDYASSANHSDGYESSINIISPSLSAYSSVNTSAVSSLATSPSLGSVQQQKLHNQHSAGNFKTTPQHKFHDTLIQLLGVDLRSLAAMRIGLAILIILDLYVRSLYLYDHYSDLGVLPASVVIDNNPYYWSLYFINPSYFFACTLFVVNWILAFGFLIGYKTFWTNLLCWVFMTSLHVRNPFVLNGGDDFFRLFVFWSIFLPLGAKFSIDAILNVEHLNNKANILNPKAVTYSPVISTNKLFPTTDSEGKYFFGFGSMAIQAQFLLVYIITAALKTGAEWNTEYSAVWYALHLEQFTTPLGNYLRPFVQLGVFLTWFSIYFEWYGVLLFYIPVKSLHGPLRTLGVIGFWCMHIGFGSCLRLGFFKYIPGMCVLVFLPKWFWDNLFNWLYTNTSKTSYIIYVNSNNDSVQRALNIYKQFFLLHSTPIIMAHRQDEDSLDGQKSMYQDMKENNAWIAVENGINGETVFSYNAFLQLIALSPILQYTHFIFRSAIFKKLYLYTTTKQFFTNGTMFKATNKIYPTSAYTCSRKWYTEIFLWLLLFFVINWNLAGLYHYSVPQNIRWVASSFKVEQYWSMFSPYPSKDNGWLVYPGILKNGTEVDIVTKLPVTFNKPEVISDTFPTQRWRKYLMNLEGSNLKEKRLHYGRYLCREWNWFGRNPGDAQLKSFKMIYMMQMTPQFPTDLSQPLPTFDPPQVVELWSHIC</sequence>
<feature type="transmembrane region" description="Helical" evidence="5">
    <location>
        <begin position="367"/>
        <end position="387"/>
    </location>
</feature>
<dbReference type="OrthoDB" id="16379at2759"/>
<feature type="transmembrane region" description="Helical" evidence="5">
    <location>
        <begin position="494"/>
        <end position="512"/>
    </location>
</feature>
<evidence type="ECO:0000256" key="3">
    <source>
        <dbReference type="ARBA" id="ARBA00022989"/>
    </source>
</evidence>
<keyword evidence="2 5" id="KW-0812">Transmembrane</keyword>
<dbReference type="AlphaFoldDB" id="A0A8J4PLY9"/>
<dbReference type="PANTHER" id="PTHR39535:SF1">
    <property type="entry name" value="HTTM DOMAIN-CONTAINING PROTEIN"/>
    <property type="match status" value="1"/>
</dbReference>
<keyword evidence="4 5" id="KW-0472">Membrane</keyword>
<organism evidence="7 8">
    <name type="scientific">Polysphondylium violaceum</name>
    <dbReference type="NCBI Taxonomy" id="133409"/>
    <lineage>
        <taxon>Eukaryota</taxon>
        <taxon>Amoebozoa</taxon>
        <taxon>Evosea</taxon>
        <taxon>Eumycetozoa</taxon>
        <taxon>Dictyostelia</taxon>
        <taxon>Dictyosteliales</taxon>
        <taxon>Dictyosteliaceae</taxon>
        <taxon>Polysphondylium</taxon>
    </lineage>
</organism>
<gene>
    <name evidence="7" type="ORF">CYY_009282</name>
</gene>
<evidence type="ECO:0000313" key="7">
    <source>
        <dbReference type="EMBL" id="KAF2069398.1"/>
    </source>
</evidence>
<feature type="transmembrane region" description="Helical" evidence="5">
    <location>
        <begin position="275"/>
        <end position="298"/>
    </location>
</feature>
<dbReference type="PANTHER" id="PTHR39535">
    <property type="entry name" value="SPORULATION-DELAYING PROTEIN SDPB"/>
    <property type="match status" value="1"/>
</dbReference>
<comment type="subcellular location">
    <subcellularLocation>
        <location evidence="1">Endomembrane system</location>
        <topology evidence="1">Multi-pass membrane protein</topology>
    </subcellularLocation>
</comment>
<dbReference type="InterPro" id="IPR052964">
    <property type="entry name" value="Sporulation_signal_mat"/>
</dbReference>
<feature type="transmembrane region" description="Helical" evidence="5">
    <location>
        <begin position="558"/>
        <end position="578"/>
    </location>
</feature>
<feature type="transmembrane region" description="Helical" evidence="5">
    <location>
        <begin position="114"/>
        <end position="132"/>
    </location>
</feature>
<feature type="transmembrane region" description="Helical" evidence="5">
    <location>
        <begin position="191"/>
        <end position="208"/>
    </location>
</feature>
<evidence type="ECO:0000256" key="2">
    <source>
        <dbReference type="ARBA" id="ARBA00022692"/>
    </source>
</evidence>
<protein>
    <recommendedName>
        <fullName evidence="6">HTTM-like domain-containing protein</fullName>
    </recommendedName>
</protein>
<evidence type="ECO:0000259" key="6">
    <source>
        <dbReference type="SMART" id="SM00752"/>
    </source>
</evidence>
<feature type="domain" description="HTTM-like" evidence="6">
    <location>
        <begin position="101"/>
        <end position="404"/>
    </location>
</feature>
<name>A0A8J4PLY9_9MYCE</name>
<dbReference type="GO" id="GO:0012505">
    <property type="term" value="C:endomembrane system"/>
    <property type="evidence" value="ECO:0007669"/>
    <property type="project" value="UniProtKB-SubCell"/>
</dbReference>
<dbReference type="SMART" id="SM00752">
    <property type="entry name" value="HTTM"/>
    <property type="match status" value="1"/>
</dbReference>
<evidence type="ECO:0000256" key="4">
    <source>
        <dbReference type="ARBA" id="ARBA00023136"/>
    </source>
</evidence>
<proteinExistence type="predicted"/>
<dbReference type="Proteomes" id="UP000695562">
    <property type="component" value="Unassembled WGS sequence"/>
</dbReference>
<feature type="transmembrane region" description="Helical" evidence="5">
    <location>
        <begin position="331"/>
        <end position="355"/>
    </location>
</feature>
<dbReference type="InterPro" id="IPR011020">
    <property type="entry name" value="HTTM-like"/>
</dbReference>
<dbReference type="EMBL" id="AJWJ01000670">
    <property type="protein sequence ID" value="KAF2069398.1"/>
    <property type="molecule type" value="Genomic_DNA"/>
</dbReference>
<evidence type="ECO:0000313" key="8">
    <source>
        <dbReference type="Proteomes" id="UP000695562"/>
    </source>
</evidence>
<evidence type="ECO:0000256" key="1">
    <source>
        <dbReference type="ARBA" id="ARBA00004127"/>
    </source>
</evidence>
<keyword evidence="8" id="KW-1185">Reference proteome</keyword>
<accession>A0A8J4PLY9</accession>
<feature type="transmembrane region" description="Helical" evidence="5">
    <location>
        <begin position="214"/>
        <end position="233"/>
    </location>
</feature>
<keyword evidence="3 5" id="KW-1133">Transmembrane helix</keyword>
<reference evidence="7" key="1">
    <citation type="submission" date="2020-01" db="EMBL/GenBank/DDBJ databases">
        <title>Development of genomics and gene disruption for Polysphondylium violaceum indicates a role for the polyketide synthase stlB in stalk morphogenesis.</title>
        <authorList>
            <person name="Narita B."/>
            <person name="Kawabe Y."/>
            <person name="Kin K."/>
            <person name="Saito T."/>
            <person name="Gibbs R."/>
            <person name="Kuspa A."/>
            <person name="Muzny D."/>
            <person name="Queller D."/>
            <person name="Richards S."/>
            <person name="Strassman J."/>
            <person name="Sucgang R."/>
            <person name="Worley K."/>
            <person name="Schaap P."/>
        </authorList>
    </citation>
    <scope>NUCLEOTIDE SEQUENCE</scope>
    <source>
        <strain evidence="7">QSvi11</strain>
    </source>
</reference>